<dbReference type="OrthoDB" id="9800167at2"/>
<keyword evidence="10" id="KW-1185">Reference proteome</keyword>
<dbReference type="Gene3D" id="3.50.50.60">
    <property type="entry name" value="FAD/NAD(P)-binding domain"/>
    <property type="match status" value="2"/>
</dbReference>
<keyword evidence="5 6" id="KW-0520">NAD</keyword>
<keyword evidence="4" id="KW-0560">Oxidoreductase</keyword>
<reference evidence="9 10" key="1">
    <citation type="submission" date="2019-06" db="EMBL/GenBank/DDBJ databases">
        <title>Genomic insights into carbon and energy metabolism of Deferribacter autotrophicus revealed new metabolic traits in the phylum Deferribacteres.</title>
        <authorList>
            <person name="Slobodkin A.I."/>
            <person name="Slobodkina G.B."/>
            <person name="Allioux M."/>
            <person name="Alain K."/>
            <person name="Jebbar M."/>
            <person name="Shadrin V."/>
            <person name="Kublanov I.V."/>
            <person name="Toshchakov S.V."/>
            <person name="Bonch-Osmolovskaya E.A."/>
        </authorList>
    </citation>
    <scope>NUCLEOTIDE SEQUENCE [LARGE SCALE GENOMIC DNA]</scope>
    <source>
        <strain evidence="9 10">SL50</strain>
    </source>
</reference>
<dbReference type="RefSeq" id="WP_149266397.1">
    <property type="nucleotide sequence ID" value="NZ_VFJB01000005.1"/>
</dbReference>
<dbReference type="PRINTS" id="PR00411">
    <property type="entry name" value="PNDRDTASEI"/>
</dbReference>
<feature type="binding site" evidence="6">
    <location>
        <begin position="139"/>
        <end position="141"/>
    </location>
    <ligand>
        <name>FAD</name>
        <dbReference type="ChEBI" id="CHEBI:57692"/>
    </ligand>
</feature>
<dbReference type="Pfam" id="PF07992">
    <property type="entry name" value="Pyr_redox_2"/>
    <property type="match status" value="1"/>
</dbReference>
<dbReference type="InterPro" id="IPR001100">
    <property type="entry name" value="Pyr_nuc-diS_OxRdtase"/>
</dbReference>
<feature type="binding site" evidence="6">
    <location>
        <position position="197"/>
    </location>
    <ligand>
        <name>NAD(+)</name>
        <dbReference type="ChEBI" id="CHEBI:57540"/>
    </ligand>
</feature>
<evidence type="ECO:0000256" key="1">
    <source>
        <dbReference type="ARBA" id="ARBA00007532"/>
    </source>
</evidence>
<dbReference type="InterPro" id="IPR023753">
    <property type="entry name" value="FAD/NAD-binding_dom"/>
</dbReference>
<evidence type="ECO:0000313" key="9">
    <source>
        <dbReference type="EMBL" id="KAA0258076.1"/>
    </source>
</evidence>
<keyword evidence="2" id="KW-0285">Flavoprotein</keyword>
<dbReference type="PANTHER" id="PTHR22912:SF151">
    <property type="entry name" value="DIHYDROLIPOYL DEHYDROGENASE, MITOCHONDRIAL"/>
    <property type="match status" value="1"/>
</dbReference>
<evidence type="ECO:0000256" key="6">
    <source>
        <dbReference type="PIRSR" id="PIRSR000350-3"/>
    </source>
</evidence>
<name>A0A5A8F3I0_9BACT</name>
<feature type="binding site" evidence="6">
    <location>
        <position position="301"/>
    </location>
    <ligand>
        <name>FAD</name>
        <dbReference type="ChEBI" id="CHEBI:57692"/>
    </ligand>
</feature>
<evidence type="ECO:0000259" key="7">
    <source>
        <dbReference type="Pfam" id="PF02852"/>
    </source>
</evidence>
<dbReference type="GO" id="GO:0004148">
    <property type="term" value="F:dihydrolipoyl dehydrogenase (NADH) activity"/>
    <property type="evidence" value="ECO:0007669"/>
    <property type="project" value="TreeGrafter"/>
</dbReference>
<comment type="cofactor">
    <cofactor evidence="6">
        <name>FAD</name>
        <dbReference type="ChEBI" id="CHEBI:57692"/>
    </cofactor>
    <text evidence="6">Binds 1 FAD per subunit.</text>
</comment>
<dbReference type="Pfam" id="PF02852">
    <property type="entry name" value="Pyr_redox_dim"/>
    <property type="match status" value="1"/>
</dbReference>
<evidence type="ECO:0000259" key="8">
    <source>
        <dbReference type="Pfam" id="PF07992"/>
    </source>
</evidence>
<organism evidence="9 10">
    <name type="scientific">Deferribacter autotrophicus</name>
    <dbReference type="NCBI Taxonomy" id="500465"/>
    <lineage>
        <taxon>Bacteria</taxon>
        <taxon>Pseudomonadati</taxon>
        <taxon>Deferribacterota</taxon>
        <taxon>Deferribacteres</taxon>
        <taxon>Deferribacterales</taxon>
        <taxon>Deferribacteraceae</taxon>
        <taxon>Deferribacter</taxon>
    </lineage>
</organism>
<evidence type="ECO:0000256" key="3">
    <source>
        <dbReference type="ARBA" id="ARBA00022827"/>
    </source>
</evidence>
<evidence type="ECO:0000256" key="5">
    <source>
        <dbReference type="ARBA" id="ARBA00023027"/>
    </source>
</evidence>
<evidence type="ECO:0000313" key="10">
    <source>
        <dbReference type="Proteomes" id="UP000322876"/>
    </source>
</evidence>
<dbReference type="GO" id="GO:0050660">
    <property type="term" value="F:flavin adenine dinucleotide binding"/>
    <property type="evidence" value="ECO:0007669"/>
    <property type="project" value="TreeGrafter"/>
</dbReference>
<evidence type="ECO:0000256" key="4">
    <source>
        <dbReference type="ARBA" id="ARBA00023002"/>
    </source>
</evidence>
<feature type="domain" description="FAD/NAD(P)-binding" evidence="8">
    <location>
        <begin position="5"/>
        <end position="303"/>
    </location>
</feature>
<evidence type="ECO:0000256" key="2">
    <source>
        <dbReference type="ARBA" id="ARBA00022630"/>
    </source>
</evidence>
<dbReference type="InterPro" id="IPR004099">
    <property type="entry name" value="Pyr_nucl-diS_OxRdtase_dimer"/>
</dbReference>
<dbReference type="PANTHER" id="PTHR22912">
    <property type="entry name" value="DISULFIDE OXIDOREDUCTASE"/>
    <property type="match status" value="1"/>
</dbReference>
<dbReference type="PRINTS" id="PR00368">
    <property type="entry name" value="FADPNR"/>
</dbReference>
<keyword evidence="6" id="KW-0547">Nucleotide-binding</keyword>
<comment type="similarity">
    <text evidence="1">Belongs to the class-I pyridine nucleotide-disulfide oxidoreductase family.</text>
</comment>
<dbReference type="SUPFAM" id="SSF51905">
    <property type="entry name" value="FAD/NAD(P)-binding domain"/>
    <property type="match status" value="1"/>
</dbReference>
<keyword evidence="3 6" id="KW-0274">FAD</keyword>
<dbReference type="Gene3D" id="3.30.390.30">
    <property type="match status" value="1"/>
</dbReference>
<feature type="binding site" evidence="6">
    <location>
        <begin position="174"/>
        <end position="181"/>
    </location>
    <ligand>
        <name>NAD(+)</name>
        <dbReference type="ChEBI" id="CHEBI:57540"/>
    </ligand>
</feature>
<accession>A0A5A8F3I0</accession>
<dbReference type="SUPFAM" id="SSF55424">
    <property type="entry name" value="FAD/NAD-linked reductases, dimerisation (C-terminal) domain"/>
    <property type="match status" value="1"/>
</dbReference>
<protein>
    <submittedName>
        <fullName evidence="9">NAD(P)/FAD-dependent oxidoreductase</fullName>
    </submittedName>
</protein>
<dbReference type="Proteomes" id="UP000322876">
    <property type="component" value="Unassembled WGS sequence"/>
</dbReference>
<dbReference type="InterPro" id="IPR036188">
    <property type="entry name" value="FAD/NAD-bd_sf"/>
</dbReference>
<proteinExistence type="inferred from homology"/>
<dbReference type="PIRSF" id="PIRSF000350">
    <property type="entry name" value="Mercury_reductase_MerA"/>
    <property type="match status" value="1"/>
</dbReference>
<feature type="binding site" evidence="6">
    <location>
        <position position="261"/>
    </location>
    <ligand>
        <name>NAD(+)</name>
        <dbReference type="ChEBI" id="CHEBI:57540"/>
    </ligand>
</feature>
<dbReference type="EMBL" id="VFJB01000005">
    <property type="protein sequence ID" value="KAA0258076.1"/>
    <property type="molecule type" value="Genomic_DNA"/>
</dbReference>
<dbReference type="AlphaFoldDB" id="A0A5A8F3I0"/>
<feature type="domain" description="Pyridine nucleotide-disulphide oxidoreductase dimerisation" evidence="7">
    <location>
        <begin position="335"/>
        <end position="439"/>
    </location>
</feature>
<comment type="caution">
    <text evidence="9">The sequence shown here is derived from an EMBL/GenBank/DDBJ whole genome shotgun (WGS) entry which is preliminary data.</text>
</comment>
<sequence length="454" mass="50596">MDNYFDVIVIGAGPAGISTAKQLSQKGKSVLVVDNNVANNYVQKGSVLSNSVLYYSYLYDMFINRIINFIDIKEKDVKVHVKKLRKSIDTIKNKLSKTFINELVENNISLKSGVAKFLNESSILIDDEVYEFDYVVIATGSTPKSLKLGSKINYLTLENFLNLESIPENITIIGGGYVGVEIAVIFKRFGAQVTIVEKEDKLLRDFDDFIVKKFEDALKKGGVNILKKVVPEKIERVGSKIIIFLNNGEKIETNETFVAIGREPNLANLDLEKAGIRVKDGRIKLNNYLQTSNKKVFVVGDATGFNMFVNWSYKSSEIVVDNILGAKRNYKKVTIPKIIYADPEIASIGITEQEAKEQKMNYEVIKYSFADIEKSAILGFSKGVIKIIYNKDDSKIVGAHVLGKGASELINIFGLMIQLKVGVEKIKTCIFNNPLFASILTDLSEAIRGKCCDS</sequence>
<dbReference type="InterPro" id="IPR050151">
    <property type="entry name" value="Class-I_Pyr_Nuc-Dis_Oxidored"/>
</dbReference>
<dbReference type="GO" id="GO:0006103">
    <property type="term" value="P:2-oxoglutarate metabolic process"/>
    <property type="evidence" value="ECO:0007669"/>
    <property type="project" value="TreeGrafter"/>
</dbReference>
<gene>
    <name evidence="9" type="ORF">FHQ18_06675</name>
</gene>
<dbReference type="FunFam" id="3.30.390.30:FF:000001">
    <property type="entry name" value="Dihydrolipoyl dehydrogenase"/>
    <property type="match status" value="1"/>
</dbReference>
<dbReference type="InterPro" id="IPR016156">
    <property type="entry name" value="FAD/NAD-linked_Rdtase_dimer_sf"/>
</dbReference>